<proteinExistence type="inferred from homology"/>
<evidence type="ECO:0000256" key="7">
    <source>
        <dbReference type="ARBA" id="ARBA00022490"/>
    </source>
</evidence>
<dbReference type="GO" id="GO:0061630">
    <property type="term" value="F:ubiquitin protein ligase activity"/>
    <property type="evidence" value="ECO:0007669"/>
    <property type="project" value="UniProtKB-EC"/>
</dbReference>
<dbReference type="SMART" id="SM00449">
    <property type="entry name" value="SPRY"/>
    <property type="match status" value="1"/>
</dbReference>
<dbReference type="InterPro" id="IPR013320">
    <property type="entry name" value="ConA-like_dom_sf"/>
</dbReference>
<dbReference type="Pfam" id="PF00622">
    <property type="entry name" value="SPRY"/>
    <property type="match status" value="1"/>
</dbReference>
<dbReference type="PROSITE" id="PS50089">
    <property type="entry name" value="ZF_RING_2"/>
    <property type="match status" value="1"/>
</dbReference>
<dbReference type="InterPro" id="IPR013083">
    <property type="entry name" value="Znf_RING/FYVE/PHD"/>
</dbReference>
<feature type="non-terminal residue" evidence="20">
    <location>
        <position position="1"/>
    </location>
</feature>
<evidence type="ECO:0000256" key="4">
    <source>
        <dbReference type="ARBA" id="ARBA00004906"/>
    </source>
</evidence>
<dbReference type="AlphaFoldDB" id="A0A8J6DH92"/>
<keyword evidence="12" id="KW-0862">Zinc</keyword>
<dbReference type="Gene3D" id="2.60.120.920">
    <property type="match status" value="1"/>
</dbReference>
<evidence type="ECO:0000256" key="10">
    <source>
        <dbReference type="ARBA" id="ARBA00022771"/>
    </source>
</evidence>
<evidence type="ECO:0000256" key="3">
    <source>
        <dbReference type="ARBA" id="ARBA00004496"/>
    </source>
</evidence>
<reference evidence="20" key="1">
    <citation type="journal article" date="2021" name="Evol. Appl.">
        <title>The genome of the Pyrenean desman and the effects of bottlenecks and inbreeding on the genomic landscape of an endangered species.</title>
        <authorList>
            <person name="Escoda L."/>
            <person name="Castresana J."/>
        </authorList>
    </citation>
    <scope>NUCLEOTIDE SEQUENCE</scope>
    <source>
        <strain evidence="20">IBE-C5619</strain>
    </source>
</reference>
<dbReference type="InterPro" id="IPR017907">
    <property type="entry name" value="Znf_RING_CS"/>
</dbReference>
<sequence>GLRDRRARPSGLTSQKSGLPFPTQSQLSRARGGLGTSPEAQQKNRGAGPGPPRLGGGAERAGRGDASRRARGHGRPLGPVPEAEGLAAPPAARGGTPSVESRRSRAGPRGHDSGRRAPGPAPEPPLPLAPGWGLRGAGIRSDAATLSRAPRAPGSASRPRGTPFAAPSRSRRAGWGRRVPTIARPGAAAPGAARPARGARARARLGVGPGRRRPPSAPRHPEAAERRARGRVGLRAGPGAGAHARAPPRARAMASGSVAECLQQETTCPVCLQYFAEPMMLDCGHNICCACLARCWGAAETNVSCPQCRETFPQRHMRPNRHLANVTQLVKQLRTERPSGPGGEMGVCEKHREPLKLYCEEDQMPICVVCDRSREHRGHSVLPLEEAVEGFKEQIQNQLDHLKRVKDLKKRRRAQGEQARAELLSLTQMEREKIVWEFEQLYHSLKEHEYRLLARLEELDLAIYNSINGAITQFSCNISHLSSLIAQLEEKQQQPTRELLQDIGDTLSRAERIRIPEPWITPPDLQEKIHIFAQKCLFLTESLKQFTEKMQSDMEKIQELREAQLYSVDVTLDPDTAYPSLILSDNLRQVRYSYLQQDLPDNPERFNLFPCVLGSPCFIAGRHYWEVEVGDKAKWTIGVCEDSVCRKGGVTSAPQNGFWAVSLWYGKEYWALTSPMTALPLRTPLQRVGIFLDYDAGEVSFYNVTERCHTFTFSHATFCGPVRPYFSLSYSGGKSAAPLIICPMSGIDGFSGHVGNHGHSMETSP</sequence>
<dbReference type="Gene3D" id="3.30.160.60">
    <property type="entry name" value="Classic Zinc Finger"/>
    <property type="match status" value="1"/>
</dbReference>
<dbReference type="Pfam" id="PF15227">
    <property type="entry name" value="zf-C3HC4_4"/>
    <property type="match status" value="1"/>
</dbReference>
<dbReference type="SUPFAM" id="SSF57850">
    <property type="entry name" value="RING/U-box"/>
    <property type="match status" value="1"/>
</dbReference>
<keyword evidence="9" id="KW-0479">Metal-binding</keyword>
<dbReference type="SMART" id="SM00184">
    <property type="entry name" value="RING"/>
    <property type="match status" value="1"/>
</dbReference>
<feature type="domain" description="B box-type" evidence="18">
    <location>
        <begin position="343"/>
        <end position="384"/>
    </location>
</feature>
<dbReference type="InterPro" id="IPR020457">
    <property type="entry name" value="Znf_B-box_chordata"/>
</dbReference>
<keyword evidence="8" id="KW-0808">Transferase</keyword>
<dbReference type="GO" id="GO:0005634">
    <property type="term" value="C:nucleus"/>
    <property type="evidence" value="ECO:0007669"/>
    <property type="project" value="UniProtKB-SubCell"/>
</dbReference>
<dbReference type="InterPro" id="IPR003877">
    <property type="entry name" value="SPRY_dom"/>
</dbReference>
<evidence type="ECO:0000256" key="1">
    <source>
        <dbReference type="ARBA" id="ARBA00000900"/>
    </source>
</evidence>
<keyword evidence="13" id="KW-0175">Coiled coil</keyword>
<dbReference type="InterPro" id="IPR001870">
    <property type="entry name" value="B30.2/SPRY"/>
</dbReference>
<gene>
    <name evidence="20" type="ORF">J0S82_001325</name>
</gene>
<comment type="catalytic activity">
    <reaction evidence="1">
        <text>S-ubiquitinyl-[E2 ubiquitin-conjugating enzyme]-L-cysteine + [acceptor protein]-L-lysine = [E2 ubiquitin-conjugating enzyme]-L-cysteine + N(6)-ubiquitinyl-[acceptor protein]-L-lysine.</text>
        <dbReference type="EC" id="2.3.2.27"/>
    </reaction>
</comment>
<evidence type="ECO:0000256" key="13">
    <source>
        <dbReference type="ARBA" id="ARBA00023054"/>
    </source>
</evidence>
<evidence type="ECO:0000256" key="8">
    <source>
        <dbReference type="ARBA" id="ARBA00022679"/>
    </source>
</evidence>
<evidence type="ECO:0000313" key="21">
    <source>
        <dbReference type="Proteomes" id="UP000700334"/>
    </source>
</evidence>
<dbReference type="SUPFAM" id="SSF49899">
    <property type="entry name" value="Concanavalin A-like lectins/glucanases"/>
    <property type="match status" value="1"/>
</dbReference>
<comment type="subcellular location">
    <subcellularLocation>
        <location evidence="3">Cytoplasm</location>
    </subcellularLocation>
    <subcellularLocation>
        <location evidence="2">Nucleus</location>
    </subcellularLocation>
</comment>
<dbReference type="GO" id="GO:0005737">
    <property type="term" value="C:cytoplasm"/>
    <property type="evidence" value="ECO:0007669"/>
    <property type="project" value="UniProtKB-SubCell"/>
</dbReference>
<feature type="region of interest" description="Disordered" evidence="16">
    <location>
        <begin position="1"/>
        <end position="228"/>
    </location>
</feature>
<keyword evidence="21" id="KW-1185">Reference proteome</keyword>
<dbReference type="CDD" id="cd16594">
    <property type="entry name" value="RING-HC_TRIM7-like_C-IV"/>
    <property type="match status" value="1"/>
</dbReference>
<evidence type="ECO:0000259" key="17">
    <source>
        <dbReference type="PROSITE" id="PS50089"/>
    </source>
</evidence>
<accession>A0A8J6DH92</accession>
<dbReference type="FunFam" id="3.30.160.60:FF:000858">
    <property type="entry name" value="Zinc finger protein RFP"/>
    <property type="match status" value="1"/>
</dbReference>
<dbReference type="EC" id="2.3.2.27" evidence="6"/>
<dbReference type="GO" id="GO:0008270">
    <property type="term" value="F:zinc ion binding"/>
    <property type="evidence" value="ECO:0007669"/>
    <property type="project" value="UniProtKB-KW"/>
</dbReference>
<comment type="caution">
    <text evidence="20">The sequence shown here is derived from an EMBL/GenBank/DDBJ whole genome shotgun (WGS) entry which is preliminary data.</text>
</comment>
<feature type="domain" description="RING-type" evidence="17">
    <location>
        <begin position="268"/>
        <end position="309"/>
    </location>
</feature>
<evidence type="ECO:0000256" key="14">
    <source>
        <dbReference type="ARBA" id="ARBA00023242"/>
    </source>
</evidence>
<evidence type="ECO:0000256" key="16">
    <source>
        <dbReference type="SAM" id="MobiDB-lite"/>
    </source>
</evidence>
<dbReference type="FunFam" id="2.60.120.920:FF:000004">
    <property type="entry name" value="Butyrophilin subfamily 1 member A1"/>
    <property type="match status" value="1"/>
</dbReference>
<dbReference type="Pfam" id="PF00643">
    <property type="entry name" value="zf-B_box"/>
    <property type="match status" value="1"/>
</dbReference>
<evidence type="ECO:0000256" key="12">
    <source>
        <dbReference type="ARBA" id="ARBA00022833"/>
    </source>
</evidence>
<evidence type="ECO:0000256" key="2">
    <source>
        <dbReference type="ARBA" id="ARBA00004123"/>
    </source>
</evidence>
<keyword evidence="10 15" id="KW-0863">Zinc-finger</keyword>
<dbReference type="InterPro" id="IPR001841">
    <property type="entry name" value="Znf_RING"/>
</dbReference>
<dbReference type="InterPro" id="IPR006574">
    <property type="entry name" value="PRY"/>
</dbReference>
<protein>
    <recommendedName>
        <fullName evidence="6">RING-type E3 ubiquitin transferase</fullName>
        <ecNumber evidence="6">2.3.2.27</ecNumber>
    </recommendedName>
</protein>
<evidence type="ECO:0000256" key="15">
    <source>
        <dbReference type="PROSITE-ProRule" id="PRU00024"/>
    </source>
</evidence>
<dbReference type="GO" id="GO:0045087">
    <property type="term" value="P:innate immune response"/>
    <property type="evidence" value="ECO:0007669"/>
    <property type="project" value="UniProtKB-ARBA"/>
</dbReference>
<dbReference type="PROSITE" id="PS00518">
    <property type="entry name" value="ZF_RING_1"/>
    <property type="match status" value="1"/>
</dbReference>
<dbReference type="EMBL" id="JAGFMF010012210">
    <property type="protein sequence ID" value="KAG8505913.1"/>
    <property type="molecule type" value="Genomic_DNA"/>
</dbReference>
<evidence type="ECO:0000259" key="19">
    <source>
        <dbReference type="PROSITE" id="PS50188"/>
    </source>
</evidence>
<dbReference type="PROSITE" id="PS50119">
    <property type="entry name" value="ZF_BBOX"/>
    <property type="match status" value="1"/>
</dbReference>
<evidence type="ECO:0000256" key="11">
    <source>
        <dbReference type="ARBA" id="ARBA00022786"/>
    </source>
</evidence>
<organism evidence="20 21">
    <name type="scientific">Galemys pyrenaicus</name>
    <name type="common">Iberian desman</name>
    <name type="synonym">Pyrenean desman</name>
    <dbReference type="NCBI Taxonomy" id="202257"/>
    <lineage>
        <taxon>Eukaryota</taxon>
        <taxon>Metazoa</taxon>
        <taxon>Chordata</taxon>
        <taxon>Craniata</taxon>
        <taxon>Vertebrata</taxon>
        <taxon>Euteleostomi</taxon>
        <taxon>Mammalia</taxon>
        <taxon>Eutheria</taxon>
        <taxon>Laurasiatheria</taxon>
        <taxon>Eulipotyphla</taxon>
        <taxon>Talpidae</taxon>
        <taxon>Galemys</taxon>
    </lineage>
</organism>
<feature type="compositionally biased region" description="Low complexity" evidence="16">
    <location>
        <begin position="80"/>
        <end position="97"/>
    </location>
</feature>
<dbReference type="InterPro" id="IPR043136">
    <property type="entry name" value="B30.2/SPRY_sf"/>
</dbReference>
<dbReference type="SUPFAM" id="SSF57845">
    <property type="entry name" value="B-box zinc-binding domain"/>
    <property type="match status" value="1"/>
</dbReference>
<comment type="similarity">
    <text evidence="5">Belongs to the TRIM/RBCC family.</text>
</comment>
<dbReference type="PRINTS" id="PR01406">
    <property type="entry name" value="BBOXZNFINGER"/>
</dbReference>
<dbReference type="InterPro" id="IPR003879">
    <property type="entry name" value="Butyrophylin_SPRY"/>
</dbReference>
<evidence type="ECO:0000256" key="6">
    <source>
        <dbReference type="ARBA" id="ARBA00012483"/>
    </source>
</evidence>
<dbReference type="PROSITE" id="PS50188">
    <property type="entry name" value="B302_SPRY"/>
    <property type="match status" value="1"/>
</dbReference>
<dbReference type="InterPro" id="IPR000315">
    <property type="entry name" value="Znf_B-box"/>
</dbReference>
<evidence type="ECO:0000313" key="20">
    <source>
        <dbReference type="EMBL" id="KAG8505913.1"/>
    </source>
</evidence>
<evidence type="ECO:0000256" key="9">
    <source>
        <dbReference type="ARBA" id="ARBA00022723"/>
    </source>
</evidence>
<comment type="pathway">
    <text evidence="4">Protein modification; protein ubiquitination.</text>
</comment>
<feature type="compositionally biased region" description="Polar residues" evidence="16">
    <location>
        <begin position="11"/>
        <end position="28"/>
    </location>
</feature>
<evidence type="ECO:0000256" key="5">
    <source>
        <dbReference type="ARBA" id="ARBA00008518"/>
    </source>
</evidence>
<dbReference type="PRINTS" id="PR01407">
    <property type="entry name" value="BUTYPHLNCDUF"/>
</dbReference>
<dbReference type="Gene3D" id="3.30.40.10">
    <property type="entry name" value="Zinc/RING finger domain, C3HC4 (zinc finger)"/>
    <property type="match status" value="1"/>
</dbReference>
<keyword evidence="11" id="KW-0833">Ubl conjugation pathway</keyword>
<dbReference type="Pfam" id="PF13765">
    <property type="entry name" value="PRY"/>
    <property type="match status" value="1"/>
</dbReference>
<keyword evidence="7" id="KW-0963">Cytoplasm</keyword>
<dbReference type="CDD" id="cd19762">
    <property type="entry name" value="Bbox2_TRIM7-like"/>
    <property type="match status" value="1"/>
</dbReference>
<dbReference type="OrthoDB" id="9049620at2759"/>
<dbReference type="SMART" id="SM00589">
    <property type="entry name" value="PRY"/>
    <property type="match status" value="1"/>
</dbReference>
<feature type="compositionally biased region" description="Low complexity" evidence="16">
    <location>
        <begin position="183"/>
        <end position="196"/>
    </location>
</feature>
<dbReference type="InterPro" id="IPR050143">
    <property type="entry name" value="TRIM/RBCC"/>
</dbReference>
<feature type="compositionally biased region" description="Pro residues" evidence="16">
    <location>
        <begin position="119"/>
        <end position="128"/>
    </location>
</feature>
<name>A0A8J6DH92_GALPY</name>
<feature type="domain" description="B30.2/SPRY" evidence="19">
    <location>
        <begin position="550"/>
        <end position="744"/>
    </location>
</feature>
<dbReference type="Proteomes" id="UP000700334">
    <property type="component" value="Unassembled WGS sequence"/>
</dbReference>
<keyword evidence="14" id="KW-0539">Nucleus</keyword>
<dbReference type="SMART" id="SM00336">
    <property type="entry name" value="BBOX"/>
    <property type="match status" value="1"/>
</dbReference>
<dbReference type="PANTHER" id="PTHR24103">
    <property type="entry name" value="E3 UBIQUITIN-PROTEIN LIGASE TRIM"/>
    <property type="match status" value="1"/>
</dbReference>
<evidence type="ECO:0000259" key="18">
    <source>
        <dbReference type="PROSITE" id="PS50119"/>
    </source>
</evidence>